<accession>A0A9P5PW10</accession>
<evidence type="ECO:0000313" key="3">
    <source>
        <dbReference type="Proteomes" id="UP000772434"/>
    </source>
</evidence>
<comment type="caution">
    <text evidence="2">The sequence shown here is derived from an EMBL/GenBank/DDBJ whole genome shotgun (WGS) entry which is preliminary data.</text>
</comment>
<reference evidence="2" key="1">
    <citation type="submission" date="2020-11" db="EMBL/GenBank/DDBJ databases">
        <authorList>
            <consortium name="DOE Joint Genome Institute"/>
            <person name="Ahrendt S."/>
            <person name="Riley R."/>
            <person name="Andreopoulos W."/>
            <person name="Labutti K."/>
            <person name="Pangilinan J."/>
            <person name="Ruiz-Duenas F.J."/>
            <person name="Barrasa J.M."/>
            <person name="Sanchez-Garcia M."/>
            <person name="Camarero S."/>
            <person name="Miyauchi S."/>
            <person name="Serrano A."/>
            <person name="Linde D."/>
            <person name="Babiker R."/>
            <person name="Drula E."/>
            <person name="Ayuso-Fernandez I."/>
            <person name="Pacheco R."/>
            <person name="Padilla G."/>
            <person name="Ferreira P."/>
            <person name="Barriuso J."/>
            <person name="Kellner H."/>
            <person name="Castanera R."/>
            <person name="Alfaro M."/>
            <person name="Ramirez L."/>
            <person name="Pisabarro A.G."/>
            <person name="Kuo A."/>
            <person name="Tritt A."/>
            <person name="Lipzen A."/>
            <person name="He G."/>
            <person name="Yan M."/>
            <person name="Ng V."/>
            <person name="Cullen D."/>
            <person name="Martin F."/>
            <person name="Rosso M.-N."/>
            <person name="Henrissat B."/>
            <person name="Hibbett D."/>
            <person name="Martinez A.T."/>
            <person name="Grigoriev I.V."/>
        </authorList>
    </citation>
    <scope>NUCLEOTIDE SEQUENCE</scope>
    <source>
        <strain evidence="2">AH 40177</strain>
    </source>
</reference>
<evidence type="ECO:0000313" key="2">
    <source>
        <dbReference type="EMBL" id="KAF9070329.1"/>
    </source>
</evidence>
<evidence type="ECO:0000256" key="1">
    <source>
        <dbReference type="SAM" id="MobiDB-lite"/>
    </source>
</evidence>
<dbReference type="AlphaFoldDB" id="A0A9P5PW10"/>
<name>A0A9P5PW10_9AGAR</name>
<sequence length="265" mass="29962">MGLRIWLCFERFSSTTPVPLASSTPRKVKRPRTQVPDGKVSRGMNIQKTRAPARRVNQVKNAKEPSMEVTTGSNLPKQRFSLYRADAPSPDPNPPTPFDLLLQHQDMAVPDCLQTSSTRMMSESSTSTTLAVQTPISRVKSSSPVIISDSEEEDDIVQVMPKKFDTKTPISPDVFQKLNAHRIKLSTSRGLLPDQILPRDTLIKLSERRLSDYTEFLRIVEDTSGIPVDNIEERRIYVEEKWTNYGVDFCRICIAFGRKEGILNL</sequence>
<protein>
    <submittedName>
        <fullName evidence="2">Uncharacterized protein</fullName>
    </submittedName>
</protein>
<proteinExistence type="predicted"/>
<gene>
    <name evidence="2" type="ORF">BDP27DRAFT_620177</name>
</gene>
<dbReference type="EMBL" id="JADNRY010000041">
    <property type="protein sequence ID" value="KAF9070329.1"/>
    <property type="molecule type" value="Genomic_DNA"/>
</dbReference>
<feature type="region of interest" description="Disordered" evidence="1">
    <location>
        <begin position="18"/>
        <end position="41"/>
    </location>
</feature>
<dbReference type="OrthoDB" id="2938162at2759"/>
<dbReference type="Proteomes" id="UP000772434">
    <property type="component" value="Unassembled WGS sequence"/>
</dbReference>
<keyword evidence="3" id="KW-1185">Reference proteome</keyword>
<organism evidence="2 3">
    <name type="scientific">Rhodocollybia butyracea</name>
    <dbReference type="NCBI Taxonomy" id="206335"/>
    <lineage>
        <taxon>Eukaryota</taxon>
        <taxon>Fungi</taxon>
        <taxon>Dikarya</taxon>
        <taxon>Basidiomycota</taxon>
        <taxon>Agaricomycotina</taxon>
        <taxon>Agaricomycetes</taxon>
        <taxon>Agaricomycetidae</taxon>
        <taxon>Agaricales</taxon>
        <taxon>Marasmiineae</taxon>
        <taxon>Omphalotaceae</taxon>
        <taxon>Rhodocollybia</taxon>
    </lineage>
</organism>